<dbReference type="RefSeq" id="WP_312864075.1">
    <property type="nucleotide sequence ID" value="NZ_JACHIW010000001.1"/>
</dbReference>
<dbReference type="InterPro" id="IPR017039">
    <property type="entry name" value="Virul_fac_BrkB"/>
</dbReference>
<evidence type="ECO:0000313" key="8">
    <source>
        <dbReference type="Proteomes" id="UP000584374"/>
    </source>
</evidence>
<evidence type="ECO:0000256" key="3">
    <source>
        <dbReference type="ARBA" id="ARBA00022692"/>
    </source>
</evidence>
<evidence type="ECO:0000256" key="1">
    <source>
        <dbReference type="ARBA" id="ARBA00004651"/>
    </source>
</evidence>
<feature type="transmembrane region" description="Helical" evidence="6">
    <location>
        <begin position="21"/>
        <end position="46"/>
    </location>
</feature>
<dbReference type="PANTHER" id="PTHR30213">
    <property type="entry name" value="INNER MEMBRANE PROTEIN YHJD"/>
    <property type="match status" value="1"/>
</dbReference>
<accession>A0A840PZ45</accession>
<feature type="transmembrane region" description="Helical" evidence="6">
    <location>
        <begin position="230"/>
        <end position="251"/>
    </location>
</feature>
<protein>
    <submittedName>
        <fullName evidence="7">YihY family inner membrane protein</fullName>
    </submittedName>
</protein>
<evidence type="ECO:0000256" key="5">
    <source>
        <dbReference type="ARBA" id="ARBA00023136"/>
    </source>
</evidence>
<gene>
    <name evidence="7" type="ORF">BJ970_000554</name>
</gene>
<keyword evidence="8" id="KW-1185">Reference proteome</keyword>
<feature type="transmembrane region" description="Helical" evidence="6">
    <location>
        <begin position="118"/>
        <end position="138"/>
    </location>
</feature>
<keyword evidence="4 6" id="KW-1133">Transmembrane helix</keyword>
<keyword evidence="5 6" id="KW-0472">Membrane</keyword>
<dbReference type="PIRSF" id="PIRSF035875">
    <property type="entry name" value="RNase_BN"/>
    <property type="match status" value="1"/>
</dbReference>
<dbReference type="PANTHER" id="PTHR30213:SF1">
    <property type="entry name" value="INNER MEMBRANE PROTEIN YHJD"/>
    <property type="match status" value="1"/>
</dbReference>
<sequence>MTVAVFRKFGEDRSANLASMLAFWAFFSIFPLLLVLVTLLGFLLPVSMKDRVLSSAATMLPLLDPATVQGLSGAWWALILGVVTALWSGLRVVRVAQAALNSVWGLPFARHPTIVQQIVRGVAMLATVGVGLVVSTLVNGYVSGAAAGIDLGWFGRLLGYLIAIILDLGLFVAAFRLLTHRQVTTRDVLPGAALCGVLFFVLQTASSLIISRFLHTAQSTYGPFATVITMLWWFYLQSVITLLGAQLNVVLKERLHPRALVAAPQTDADRRAYSAYAQVRTYHHDDEGFRS</sequence>
<evidence type="ECO:0000313" key="7">
    <source>
        <dbReference type="EMBL" id="MBB5153020.1"/>
    </source>
</evidence>
<comment type="subcellular location">
    <subcellularLocation>
        <location evidence="1">Cell membrane</location>
        <topology evidence="1">Multi-pass membrane protein</topology>
    </subcellularLocation>
</comment>
<dbReference type="GO" id="GO:0005886">
    <property type="term" value="C:plasma membrane"/>
    <property type="evidence" value="ECO:0007669"/>
    <property type="project" value="UniProtKB-SubCell"/>
</dbReference>
<dbReference type="EMBL" id="JACHIW010000001">
    <property type="protein sequence ID" value="MBB5153020.1"/>
    <property type="molecule type" value="Genomic_DNA"/>
</dbReference>
<name>A0A840PZ45_9PSEU</name>
<keyword evidence="3 6" id="KW-0812">Transmembrane</keyword>
<evidence type="ECO:0000256" key="2">
    <source>
        <dbReference type="ARBA" id="ARBA00022475"/>
    </source>
</evidence>
<keyword evidence="2" id="KW-1003">Cell membrane</keyword>
<proteinExistence type="predicted"/>
<comment type="caution">
    <text evidence="7">The sequence shown here is derived from an EMBL/GenBank/DDBJ whole genome shotgun (WGS) entry which is preliminary data.</text>
</comment>
<feature type="transmembrane region" description="Helical" evidence="6">
    <location>
        <begin position="191"/>
        <end position="210"/>
    </location>
</feature>
<evidence type="ECO:0000256" key="6">
    <source>
        <dbReference type="SAM" id="Phobius"/>
    </source>
</evidence>
<dbReference type="AlphaFoldDB" id="A0A840PZ45"/>
<feature type="transmembrane region" description="Helical" evidence="6">
    <location>
        <begin position="66"/>
        <end position="87"/>
    </location>
</feature>
<dbReference type="Proteomes" id="UP000584374">
    <property type="component" value="Unassembled WGS sequence"/>
</dbReference>
<evidence type="ECO:0000256" key="4">
    <source>
        <dbReference type="ARBA" id="ARBA00022989"/>
    </source>
</evidence>
<dbReference type="NCBIfam" id="TIGR00765">
    <property type="entry name" value="yihY_not_rbn"/>
    <property type="match status" value="1"/>
</dbReference>
<organism evidence="7 8">
    <name type="scientific">Saccharopolyspora phatthalungensis</name>
    <dbReference type="NCBI Taxonomy" id="664693"/>
    <lineage>
        <taxon>Bacteria</taxon>
        <taxon>Bacillati</taxon>
        <taxon>Actinomycetota</taxon>
        <taxon>Actinomycetes</taxon>
        <taxon>Pseudonocardiales</taxon>
        <taxon>Pseudonocardiaceae</taxon>
        <taxon>Saccharopolyspora</taxon>
    </lineage>
</organism>
<dbReference type="Pfam" id="PF03631">
    <property type="entry name" value="Virul_fac_BrkB"/>
    <property type="match status" value="1"/>
</dbReference>
<reference evidence="7 8" key="1">
    <citation type="submission" date="2020-08" db="EMBL/GenBank/DDBJ databases">
        <title>Sequencing the genomes of 1000 actinobacteria strains.</title>
        <authorList>
            <person name="Klenk H.-P."/>
        </authorList>
    </citation>
    <scope>NUCLEOTIDE SEQUENCE [LARGE SCALE GENOMIC DNA]</scope>
    <source>
        <strain evidence="7 8">DSM 45584</strain>
    </source>
</reference>
<feature type="transmembrane region" description="Helical" evidence="6">
    <location>
        <begin position="158"/>
        <end position="179"/>
    </location>
</feature>